<sequence>MGDRVDSVGLAKFWQATASEPSSTENRLNAPYLHPQCYLQPPSHRATNNTGVLPEEEFGYLKALLTMLKDGKPLVLPKWQPQRLGQWTAVNSMICCKPTTPAFYIYYPVSCLAPASSVEDATQPAPASSVEDGAHPDPTPFPGTRDVACPDPAPVPGVRDDAHPNPVPAPVPSIMSVPVAVLLDPPLTGAATPPNLPDLLQNAAAAPADLPPIAVPPDPPKNTTAAPPDPLGPASGAKDTSQLVPLPGMEVTRPVPAPCSRPVPVVVPHDSPVLKKAATDNDIADGMVFPLPEARKLSDMVSLKGTFMCDVPVGDDAPVFVVLEEKVVPIVPYSEMPDLMSQKELAVAQRADSTLLHCFTLTDKKKYKKLQDILASLCWPEEALAWCQPLQKDRASKKEKGRGKGDKKRDRMTSASALDWDELLSLAMAALGKQQQEHSELQSMDDCFANSVDSLYVSPCTQAGEC</sequence>
<evidence type="ECO:0000256" key="1">
    <source>
        <dbReference type="SAM" id="MobiDB-lite"/>
    </source>
</evidence>
<evidence type="ECO:0000313" key="3">
    <source>
        <dbReference type="Proteomes" id="UP001239994"/>
    </source>
</evidence>
<keyword evidence="3" id="KW-1185">Reference proteome</keyword>
<comment type="caution">
    <text evidence="2">The sequence shown here is derived from an EMBL/GenBank/DDBJ whole genome shotgun (WGS) entry which is preliminary data.</text>
</comment>
<gene>
    <name evidence="2" type="ORF">P4O66_003362</name>
</gene>
<accession>A0AAD9DJE7</accession>
<feature type="region of interest" description="Disordered" evidence="1">
    <location>
        <begin position="122"/>
        <end position="165"/>
    </location>
</feature>
<name>A0AAD9DJE7_9TELE</name>
<dbReference type="EMBL" id="JAROKS010000026">
    <property type="protein sequence ID" value="KAK1784680.1"/>
    <property type="molecule type" value="Genomic_DNA"/>
</dbReference>
<protein>
    <submittedName>
        <fullName evidence="2">Uncharacterized protein</fullName>
    </submittedName>
</protein>
<dbReference type="AlphaFoldDB" id="A0AAD9DJE7"/>
<evidence type="ECO:0000313" key="2">
    <source>
        <dbReference type="EMBL" id="KAK1784680.1"/>
    </source>
</evidence>
<organism evidence="2 3">
    <name type="scientific">Electrophorus voltai</name>
    <dbReference type="NCBI Taxonomy" id="2609070"/>
    <lineage>
        <taxon>Eukaryota</taxon>
        <taxon>Metazoa</taxon>
        <taxon>Chordata</taxon>
        <taxon>Craniata</taxon>
        <taxon>Vertebrata</taxon>
        <taxon>Euteleostomi</taxon>
        <taxon>Actinopterygii</taxon>
        <taxon>Neopterygii</taxon>
        <taxon>Teleostei</taxon>
        <taxon>Ostariophysi</taxon>
        <taxon>Gymnotiformes</taxon>
        <taxon>Gymnotoidei</taxon>
        <taxon>Gymnotidae</taxon>
        <taxon>Electrophorus</taxon>
    </lineage>
</organism>
<feature type="compositionally biased region" description="Pro residues" evidence="1">
    <location>
        <begin position="209"/>
        <end position="220"/>
    </location>
</feature>
<feature type="region of interest" description="Disordered" evidence="1">
    <location>
        <begin position="209"/>
        <end position="242"/>
    </location>
</feature>
<dbReference type="Proteomes" id="UP001239994">
    <property type="component" value="Unassembled WGS sequence"/>
</dbReference>
<reference evidence="2" key="1">
    <citation type="submission" date="2023-03" db="EMBL/GenBank/DDBJ databases">
        <title>Electrophorus voltai genome.</title>
        <authorList>
            <person name="Bian C."/>
        </authorList>
    </citation>
    <scope>NUCLEOTIDE SEQUENCE</scope>
    <source>
        <strain evidence="2">CB-2022</strain>
        <tissue evidence="2">Muscle</tissue>
    </source>
</reference>
<proteinExistence type="predicted"/>